<evidence type="ECO:0000256" key="5">
    <source>
        <dbReference type="ARBA" id="ARBA00023054"/>
    </source>
</evidence>
<dbReference type="GeneID" id="100186846"/>
<evidence type="ECO:0000256" key="12">
    <source>
        <dbReference type="SAM" id="MobiDB-lite"/>
    </source>
</evidence>
<dbReference type="Pfam" id="PF03366">
    <property type="entry name" value="YEATS"/>
    <property type="match status" value="1"/>
</dbReference>
<evidence type="ECO:0000256" key="3">
    <source>
        <dbReference type="ARBA" id="ARBA00022553"/>
    </source>
</evidence>
<keyword evidence="6 10" id="KW-0539">Nucleus</keyword>
<dbReference type="Pfam" id="PF22951">
    <property type="entry name" value="3HBD"/>
    <property type="match status" value="1"/>
</dbReference>
<dbReference type="OrthoDB" id="1741717at2759"/>
<dbReference type="GO" id="GO:0051726">
    <property type="term" value="P:regulation of cell cycle"/>
    <property type="evidence" value="ECO:0007669"/>
    <property type="project" value="UniProtKB-ARBA"/>
</dbReference>
<reference evidence="15" key="1">
    <citation type="journal article" date="2002" name="Science">
        <title>The draft genome of Ciona intestinalis: insights into chordate and vertebrate origins.</title>
        <authorList>
            <person name="Dehal P."/>
            <person name="Satou Y."/>
            <person name="Campbell R.K."/>
            <person name="Chapman J."/>
            <person name="Degnan B."/>
            <person name="De Tomaso A."/>
            <person name="Davidson B."/>
            <person name="Di Gregorio A."/>
            <person name="Gelpke M."/>
            <person name="Goodstein D.M."/>
            <person name="Harafuji N."/>
            <person name="Hastings K.E."/>
            <person name="Ho I."/>
            <person name="Hotta K."/>
            <person name="Huang W."/>
            <person name="Kawashima T."/>
            <person name="Lemaire P."/>
            <person name="Martinez D."/>
            <person name="Meinertzhagen I.A."/>
            <person name="Necula S."/>
            <person name="Nonaka M."/>
            <person name="Putnam N."/>
            <person name="Rash S."/>
            <person name="Saiga H."/>
            <person name="Satake M."/>
            <person name="Terry A."/>
            <person name="Yamada L."/>
            <person name="Wang H.G."/>
            <person name="Awazu S."/>
            <person name="Azumi K."/>
            <person name="Boore J."/>
            <person name="Branno M."/>
            <person name="Chin-Bow S."/>
            <person name="DeSantis R."/>
            <person name="Doyle S."/>
            <person name="Francino P."/>
            <person name="Keys D.N."/>
            <person name="Haga S."/>
            <person name="Hayashi H."/>
            <person name="Hino K."/>
            <person name="Imai K.S."/>
            <person name="Inaba K."/>
            <person name="Kano S."/>
            <person name="Kobayashi K."/>
            <person name="Kobayashi M."/>
            <person name="Lee B.I."/>
            <person name="Makabe K.W."/>
            <person name="Manohar C."/>
            <person name="Matassi G."/>
            <person name="Medina M."/>
            <person name="Mochizuki Y."/>
            <person name="Mount S."/>
            <person name="Morishita T."/>
            <person name="Miura S."/>
            <person name="Nakayama A."/>
            <person name="Nishizaka S."/>
            <person name="Nomoto H."/>
            <person name="Ohta F."/>
            <person name="Oishi K."/>
            <person name="Rigoutsos I."/>
            <person name="Sano M."/>
            <person name="Sasaki A."/>
            <person name="Sasakura Y."/>
            <person name="Shoguchi E."/>
            <person name="Shin-i T."/>
            <person name="Spagnuolo A."/>
            <person name="Stainier D."/>
            <person name="Suzuki M.M."/>
            <person name="Tassy O."/>
            <person name="Takatori N."/>
            <person name="Tokuoka M."/>
            <person name="Yagi K."/>
            <person name="Yoshizaki F."/>
            <person name="Wada S."/>
            <person name="Zhang C."/>
            <person name="Hyatt P.D."/>
            <person name="Larimer F."/>
            <person name="Detter C."/>
            <person name="Doggett N."/>
            <person name="Glavina T."/>
            <person name="Hawkins T."/>
            <person name="Richardson P."/>
            <person name="Lucas S."/>
            <person name="Kohara Y."/>
            <person name="Levine M."/>
            <person name="Satoh N."/>
            <person name="Rokhsar D.S."/>
        </authorList>
    </citation>
    <scope>NUCLEOTIDE SEQUENCE [LARGE SCALE GENOMIC DNA]</scope>
</reference>
<evidence type="ECO:0000313" key="15">
    <source>
        <dbReference type="Proteomes" id="UP000008144"/>
    </source>
</evidence>
<dbReference type="GO" id="GO:0042393">
    <property type="term" value="F:histone binding"/>
    <property type="evidence" value="ECO:0000318"/>
    <property type="project" value="GO_Central"/>
</dbReference>
<feature type="domain" description="YEATS" evidence="13">
    <location>
        <begin position="194"/>
        <end position="342"/>
    </location>
</feature>
<dbReference type="GO" id="GO:0006338">
    <property type="term" value="P:chromatin remodeling"/>
    <property type="evidence" value="ECO:0000318"/>
    <property type="project" value="GO_Central"/>
</dbReference>
<keyword evidence="3" id="KW-0597">Phosphoprotein</keyword>
<keyword evidence="4" id="KW-0832">Ubl conjugation</keyword>
<dbReference type="PROSITE" id="PS51037">
    <property type="entry name" value="YEATS"/>
    <property type="match status" value="1"/>
</dbReference>
<dbReference type="Gene3D" id="2.60.40.1970">
    <property type="entry name" value="YEATS domain"/>
    <property type="match status" value="1"/>
</dbReference>
<proteinExistence type="predicted"/>
<dbReference type="GeneTree" id="ENSGT00940000156789"/>
<dbReference type="CDD" id="cd16907">
    <property type="entry name" value="YEATS_YEATS2_like"/>
    <property type="match status" value="1"/>
</dbReference>
<dbReference type="FunFam" id="2.60.40.1970:FF:000001">
    <property type="entry name" value="YEATS domain containing 2"/>
    <property type="match status" value="1"/>
</dbReference>
<dbReference type="InterPro" id="IPR038704">
    <property type="entry name" value="YEAST_sf"/>
</dbReference>
<accession>A0A1W2WLI8</accession>
<evidence type="ECO:0000313" key="14">
    <source>
        <dbReference type="Ensembl" id="ENSCINP00000014709.3"/>
    </source>
</evidence>
<dbReference type="InterPro" id="IPR005033">
    <property type="entry name" value="YEATS"/>
</dbReference>
<evidence type="ECO:0000256" key="10">
    <source>
        <dbReference type="PROSITE-ProRule" id="PRU00376"/>
    </source>
</evidence>
<dbReference type="HOGENOM" id="CLU_290805_0_0_1"/>
<keyword evidence="2" id="KW-1017">Isopeptide bond</keyword>
<dbReference type="EMBL" id="EAAA01002444">
    <property type="status" value="NOT_ANNOTATED_CDS"/>
    <property type="molecule type" value="Genomic_DNA"/>
</dbReference>
<dbReference type="GO" id="GO:0140672">
    <property type="term" value="C:ATAC complex"/>
    <property type="evidence" value="ECO:0000318"/>
    <property type="project" value="GO_Central"/>
</dbReference>
<feature type="region of interest" description="Disordered" evidence="12">
    <location>
        <begin position="344"/>
        <end position="436"/>
    </location>
</feature>
<dbReference type="AlphaFoldDB" id="F6ZB45"/>
<reference evidence="14" key="3">
    <citation type="submission" date="2025-08" db="UniProtKB">
        <authorList>
            <consortium name="Ensembl"/>
        </authorList>
    </citation>
    <scope>IDENTIFICATION</scope>
</reference>
<dbReference type="FunCoup" id="F6ZB45">
    <property type="interactions" value="516"/>
</dbReference>
<dbReference type="InterPro" id="IPR055127">
    <property type="entry name" value="YEATS2_3HBD"/>
</dbReference>
<comment type="subunit">
    <text evidence="8">Component of the ADA2A-containing complex (ATAC), composed of KAT14, KAT2A, TADA2L, TADA3L, ZZ3, MBIP, WDR5, YEATS2, SGF29 and DR1.</text>
</comment>
<organism evidence="14 15">
    <name type="scientific">Ciona intestinalis</name>
    <name type="common">Transparent sea squirt</name>
    <name type="synonym">Ascidia intestinalis</name>
    <dbReference type="NCBI Taxonomy" id="7719"/>
    <lineage>
        <taxon>Eukaryota</taxon>
        <taxon>Metazoa</taxon>
        <taxon>Chordata</taxon>
        <taxon>Tunicata</taxon>
        <taxon>Ascidiacea</taxon>
        <taxon>Phlebobranchia</taxon>
        <taxon>Cionidae</taxon>
        <taxon>Ciona</taxon>
    </lineage>
</organism>
<dbReference type="RefSeq" id="XP_002129695.1">
    <property type="nucleotide sequence ID" value="XM_002129659.5"/>
</dbReference>
<gene>
    <name evidence="14" type="primary">LOC100186846</name>
</gene>
<evidence type="ECO:0000256" key="2">
    <source>
        <dbReference type="ARBA" id="ARBA00022499"/>
    </source>
</evidence>
<dbReference type="Ensembl" id="ENSCINT00000014709.3">
    <property type="protein sequence ID" value="ENSCINP00000014709.3"/>
    <property type="gene ID" value="ENSCING00000007170.3"/>
</dbReference>
<feature type="coiled-coil region" evidence="11">
    <location>
        <begin position="16"/>
        <end position="43"/>
    </location>
</feature>
<evidence type="ECO:0000256" key="4">
    <source>
        <dbReference type="ARBA" id="ARBA00022843"/>
    </source>
</evidence>
<dbReference type="Proteomes" id="UP000008144">
    <property type="component" value="Chromosome 7"/>
</dbReference>
<dbReference type="STRING" id="7719.ENSCINP00000014709"/>
<keyword evidence="5 11" id="KW-0175">Coiled coil</keyword>
<evidence type="ECO:0000256" key="8">
    <source>
        <dbReference type="ARBA" id="ARBA00065122"/>
    </source>
</evidence>
<reference evidence="14" key="2">
    <citation type="journal article" date="2008" name="Genome Biol.">
        <title>Improved genome assembly and evidence-based global gene model set for the chordate Ciona intestinalis: new insight into intron and operon populations.</title>
        <authorList>
            <person name="Satou Y."/>
            <person name="Mineta K."/>
            <person name="Ogasawara M."/>
            <person name="Sasakura Y."/>
            <person name="Shoguchi E."/>
            <person name="Ueno K."/>
            <person name="Yamada L."/>
            <person name="Matsumoto J."/>
            <person name="Wasserscheid J."/>
            <person name="Dewar K."/>
            <person name="Wiley G.B."/>
            <person name="Macmil S.L."/>
            <person name="Roe B.A."/>
            <person name="Zeller R.W."/>
            <person name="Hastings K.E."/>
            <person name="Lemaire P."/>
            <person name="Lindquist E."/>
            <person name="Endo T."/>
            <person name="Hotta K."/>
            <person name="Inaba K."/>
        </authorList>
    </citation>
    <scope>NUCLEOTIDE SEQUENCE [LARGE SCALE GENOMIC DNA]</scope>
    <source>
        <strain evidence="14">wild type</strain>
    </source>
</reference>
<dbReference type="GO" id="GO:0005634">
    <property type="term" value="C:nucleus"/>
    <property type="evidence" value="ECO:0000318"/>
    <property type="project" value="GO_Central"/>
</dbReference>
<keyword evidence="15" id="KW-1185">Reference proteome</keyword>
<evidence type="ECO:0000259" key="13">
    <source>
        <dbReference type="PROSITE" id="PS51037"/>
    </source>
</evidence>
<evidence type="ECO:0000256" key="11">
    <source>
        <dbReference type="SAM" id="Coils"/>
    </source>
</evidence>
<feature type="compositionally biased region" description="Polar residues" evidence="12">
    <location>
        <begin position="391"/>
        <end position="404"/>
    </location>
</feature>
<dbReference type="KEGG" id="cin:100186846"/>
<name>F6ZB45_CIOIN</name>
<dbReference type="GO" id="GO:0006357">
    <property type="term" value="P:regulation of transcription by RNA polymerase II"/>
    <property type="evidence" value="ECO:0000318"/>
    <property type="project" value="GO_Central"/>
</dbReference>
<protein>
    <recommendedName>
        <fullName evidence="9">YEATS domain-containing protein 2</fullName>
    </recommendedName>
</protein>
<sequence length="960" mass="108217">METDPDYMFVVSDNALAEEKKAKQCQESAREEIKNRIRSIIQEKFNEEIAAKENEATIITERLTNARQLLDRLRACAVASYYASSFRKTVEKSKVPEAGTAHHPAIQNVLRKAVTSVLSKNIPPRSEASNYDDNIIYNQPAEANGISCTQDEVNNPKPGNLIQNDPEVENIEKETSENMDLVEKQDIVFPTPVTGGRHRITKTIIVGNISKYIAPDKREANDKSTHKWMVYVRGGNDEPSIDHYVRKVSFFLHPSYRPNDLVDVCESPFHLTRRGWGEFPIRIQLHFSDPRNRRVDIIHQLRLDRSYTGLQTLGAETVCQIELDQSTIGVKVDNLLQHANLEQKEEDQKEMAEDTEDIQTNPQVDEKPDVKTDEKSAQDEMEAQGDVAMNEQPTGTIETKSPNPEISVKEEVASPQSPIKEKIEETEKPNSPQKRIRSLSLDSKLENKMLRLPSISNQVKCYKLSDVQMKGNSSKHFIMIRPKQETEDLSGKFVKQAVTPSMSISLVGSQNKRKRSLTLPEVPPKKISSEGLKLNVGEKPTKPPTYLITTLRQVKKNQSFSPEKQKSLEHLKLPILNDTKQATCNTSSNVKITKLQHGVTLKLLQSALNPQPATQEGTSETRPPVQQFVLTTVTNNQGKQQMVLVSSDKLRKTSLGKVITAKNSFQPIKSSDTSHMMRSKLSTQEPPFQEMVANKVCQRNLKVLMVDVIAYVASHVPLVSTERKIHEIPFSAINETEYCSWNIGKQRAAEWQRASLIQQILKRVHEKLDLSDKLPSKREIVAWCFSHGYSVFNKASENIVDISSLPLLHHKQSIVPTLSVHTLPYLEICDTKRNSLDNNEVNIMSNTPCNDIQDDNEPDMVEAECQHTAAMVEQQTNMVEVKFGSTSNFEVSSSQLVLMQAVKMFTEELIRSSLSASVKRCGSLKQRKMPNAVEVLDVSDALLHHNRLNVVTDQMLGSLS</sequence>
<evidence type="ECO:0000256" key="6">
    <source>
        <dbReference type="ARBA" id="ARBA00023242"/>
    </source>
</evidence>
<dbReference type="GO" id="GO:0035267">
    <property type="term" value="C:NuA4 histone acetyltransferase complex"/>
    <property type="evidence" value="ECO:0000318"/>
    <property type="project" value="GO_Central"/>
</dbReference>
<evidence type="ECO:0000256" key="1">
    <source>
        <dbReference type="ARBA" id="ARBA00004123"/>
    </source>
</evidence>
<reference evidence="14" key="4">
    <citation type="submission" date="2025-09" db="UniProtKB">
        <authorList>
            <consortium name="Ensembl"/>
        </authorList>
    </citation>
    <scope>IDENTIFICATION</scope>
</reference>
<feature type="compositionally biased region" description="Basic and acidic residues" evidence="12">
    <location>
        <begin position="364"/>
        <end position="378"/>
    </location>
</feature>
<dbReference type="InterPro" id="IPR055129">
    <property type="entry name" value="YEATS_dom"/>
</dbReference>
<comment type="subcellular location">
    <subcellularLocation>
        <location evidence="1 10">Nucleus</location>
    </subcellularLocation>
</comment>
<evidence type="ECO:0000256" key="7">
    <source>
        <dbReference type="ARBA" id="ARBA00060245"/>
    </source>
</evidence>
<evidence type="ECO:0000256" key="9">
    <source>
        <dbReference type="ARBA" id="ARBA00068329"/>
    </source>
</evidence>
<dbReference type="PANTHER" id="PTHR23195">
    <property type="entry name" value="YEATS DOMAIN"/>
    <property type="match status" value="1"/>
</dbReference>
<feature type="compositionally biased region" description="Basic and acidic residues" evidence="12">
    <location>
        <begin position="419"/>
        <end position="428"/>
    </location>
</feature>
<dbReference type="InParanoid" id="F6ZB45"/>
<accession>F6ZB45</accession>
<comment type="function">
    <text evidence="7">Chromatin reader component of the ATAC complex, a complex with histone acetyltransferase activity on histones H3 and H4. YEATS2 specifically recognizes and binds histone H3 crotonylated at 'Lys-27' (H3K27cr). Crotonylation marks active promoters and enhancers and confers resistance to transcriptional repressors.</text>
</comment>